<gene>
    <name evidence="2" type="ORF">SPAPADRAFT_48644</name>
</gene>
<organism evidence="3">
    <name type="scientific">Spathaspora passalidarum (strain NRRL Y-27907 / 11-Y1)</name>
    <dbReference type="NCBI Taxonomy" id="619300"/>
    <lineage>
        <taxon>Eukaryota</taxon>
        <taxon>Fungi</taxon>
        <taxon>Dikarya</taxon>
        <taxon>Ascomycota</taxon>
        <taxon>Saccharomycotina</taxon>
        <taxon>Pichiomycetes</taxon>
        <taxon>Debaryomycetaceae</taxon>
        <taxon>Spathaspora</taxon>
    </lineage>
</organism>
<dbReference type="OrthoDB" id="74835at2759"/>
<feature type="compositionally biased region" description="Low complexity" evidence="1">
    <location>
        <begin position="344"/>
        <end position="355"/>
    </location>
</feature>
<dbReference type="RefSeq" id="XP_007373088.1">
    <property type="nucleotide sequence ID" value="XM_007373026.1"/>
</dbReference>
<reference evidence="2 3" key="1">
    <citation type="journal article" date="2011" name="Proc. Natl. Acad. Sci. U.S.A.">
        <title>Comparative genomics of xylose-fermenting fungi for enhanced biofuel production.</title>
        <authorList>
            <person name="Wohlbach D.J."/>
            <person name="Kuo A."/>
            <person name="Sato T.K."/>
            <person name="Potts K.M."/>
            <person name="Salamov A.A."/>
            <person name="LaButti K.M."/>
            <person name="Sun H."/>
            <person name="Clum A."/>
            <person name="Pangilinan J.L."/>
            <person name="Lindquist E.A."/>
            <person name="Lucas S."/>
            <person name="Lapidus A."/>
            <person name="Jin M."/>
            <person name="Gunawan C."/>
            <person name="Balan V."/>
            <person name="Dale B.E."/>
            <person name="Jeffries T.W."/>
            <person name="Zinkel R."/>
            <person name="Barry K.W."/>
            <person name="Grigoriev I.V."/>
            <person name="Gasch A.P."/>
        </authorList>
    </citation>
    <scope>NUCLEOTIDE SEQUENCE [LARGE SCALE GENOMIC DNA]</scope>
    <source>
        <strain evidence="3">NRRL Y-27907 / 11-Y1</strain>
    </source>
</reference>
<dbReference type="AlphaFoldDB" id="G3AEP9"/>
<sequence>MPNCILTLGKLFKRREKTEKIRKQNVQKGSNSIHTHVQIVQNTPGPSQVRKSSSCRDFFRKLSTRSSRASNSDSPRAPPVIAFEDRILHGGSDIFHTPPSEINNHHNFLADAFLTEDEYGVSLATIPLSPYAISFDDNVLSTSTSKEEDTHPFTTTSSSASVTEANVQIYQPAHVKIVEMPEYEEHHSDNDSLFIEEELNEEDPISQTIISKSGTLEETTTNDRSSIYRLEMVNLVAKHQSIMAKQEREIAHLKKLLLEQRHVNNLLSMATHKGHTSQAAKDPSEFKVRSSFIPIQIISEQNAEEEQPKDLLPPFIAKRQDQVSVRTEMYRKSSSESSWARHGSITSDVSSIMSSSHRHQAQRKLSEDSYKPSPCVAL</sequence>
<accession>G3AEP9</accession>
<evidence type="ECO:0000313" key="3">
    <source>
        <dbReference type="Proteomes" id="UP000000709"/>
    </source>
</evidence>
<name>G3AEP9_SPAPN</name>
<dbReference type="KEGG" id="spaa:SPAPADRAFT_48644"/>
<dbReference type="EMBL" id="GL996499">
    <property type="protein sequence ID" value="EGW35676.1"/>
    <property type="molecule type" value="Genomic_DNA"/>
</dbReference>
<dbReference type="Proteomes" id="UP000000709">
    <property type="component" value="Unassembled WGS sequence"/>
</dbReference>
<evidence type="ECO:0000256" key="1">
    <source>
        <dbReference type="SAM" id="MobiDB-lite"/>
    </source>
</evidence>
<dbReference type="GeneID" id="18871249"/>
<feature type="region of interest" description="Disordered" evidence="1">
    <location>
        <begin position="327"/>
        <end position="378"/>
    </location>
</feature>
<dbReference type="eggNOG" id="ENOG502RQD3">
    <property type="taxonomic scope" value="Eukaryota"/>
</dbReference>
<protein>
    <submittedName>
        <fullName evidence="2">Uncharacterized protein</fullName>
    </submittedName>
</protein>
<dbReference type="InParanoid" id="G3AEP9"/>
<proteinExistence type="predicted"/>
<keyword evidence="3" id="KW-1185">Reference proteome</keyword>
<dbReference type="HOGENOM" id="CLU_731906_0_0_1"/>
<evidence type="ECO:0000313" key="2">
    <source>
        <dbReference type="EMBL" id="EGW35676.1"/>
    </source>
</evidence>